<dbReference type="EMBL" id="JBBNAF010000003">
    <property type="protein sequence ID" value="KAK9160811.1"/>
    <property type="molecule type" value="Genomic_DNA"/>
</dbReference>
<keyword evidence="1" id="KW-0472">Membrane</keyword>
<feature type="transmembrane region" description="Helical" evidence="1">
    <location>
        <begin position="57"/>
        <end position="76"/>
    </location>
</feature>
<gene>
    <name evidence="2" type="ORF">Syun_007152</name>
</gene>
<accession>A0AAP0Q248</accession>
<keyword evidence="1" id="KW-1133">Transmembrane helix</keyword>
<sequence>MITYASTGRPSQLRYTEDKWTMNLPADDGGLLKPDVVEGSDVKFLYFYFSLFSERRVLVFPIVLEGMGSLLLTMSML</sequence>
<name>A0AAP0Q248_9MAGN</name>
<evidence type="ECO:0000256" key="1">
    <source>
        <dbReference type="SAM" id="Phobius"/>
    </source>
</evidence>
<organism evidence="2 3">
    <name type="scientific">Stephania yunnanensis</name>
    <dbReference type="NCBI Taxonomy" id="152371"/>
    <lineage>
        <taxon>Eukaryota</taxon>
        <taxon>Viridiplantae</taxon>
        <taxon>Streptophyta</taxon>
        <taxon>Embryophyta</taxon>
        <taxon>Tracheophyta</taxon>
        <taxon>Spermatophyta</taxon>
        <taxon>Magnoliopsida</taxon>
        <taxon>Ranunculales</taxon>
        <taxon>Menispermaceae</taxon>
        <taxon>Menispermoideae</taxon>
        <taxon>Cissampelideae</taxon>
        <taxon>Stephania</taxon>
    </lineage>
</organism>
<dbReference type="Proteomes" id="UP001420932">
    <property type="component" value="Unassembled WGS sequence"/>
</dbReference>
<evidence type="ECO:0000313" key="3">
    <source>
        <dbReference type="Proteomes" id="UP001420932"/>
    </source>
</evidence>
<comment type="caution">
    <text evidence="2">The sequence shown here is derived from an EMBL/GenBank/DDBJ whole genome shotgun (WGS) entry which is preliminary data.</text>
</comment>
<keyword evidence="1" id="KW-0812">Transmembrane</keyword>
<dbReference type="AlphaFoldDB" id="A0AAP0Q248"/>
<reference evidence="2 3" key="1">
    <citation type="submission" date="2024-01" db="EMBL/GenBank/DDBJ databases">
        <title>Genome assemblies of Stephania.</title>
        <authorList>
            <person name="Yang L."/>
        </authorList>
    </citation>
    <scope>NUCLEOTIDE SEQUENCE [LARGE SCALE GENOMIC DNA]</scope>
    <source>
        <strain evidence="2">YNDBR</strain>
        <tissue evidence="2">Leaf</tissue>
    </source>
</reference>
<protein>
    <submittedName>
        <fullName evidence="2">Uncharacterized protein</fullName>
    </submittedName>
</protein>
<evidence type="ECO:0000313" key="2">
    <source>
        <dbReference type="EMBL" id="KAK9160811.1"/>
    </source>
</evidence>
<proteinExistence type="predicted"/>
<keyword evidence="3" id="KW-1185">Reference proteome</keyword>